<dbReference type="GO" id="GO:0004719">
    <property type="term" value="F:protein-L-isoaspartate (D-aspartate) O-methyltransferase activity"/>
    <property type="evidence" value="ECO:0007669"/>
    <property type="project" value="UniProtKB-UniRule"/>
</dbReference>
<dbReference type="Pfam" id="PF01135">
    <property type="entry name" value="PCMT"/>
    <property type="match status" value="1"/>
</dbReference>
<dbReference type="AlphaFoldDB" id="A0A9W6F5R9"/>
<dbReference type="EC" id="2.1.1.77" evidence="10"/>
<evidence type="ECO:0000256" key="8">
    <source>
        <dbReference type="ARBA" id="ARBA00035815"/>
    </source>
</evidence>
<dbReference type="PANTHER" id="PTHR11579">
    <property type="entry name" value="PROTEIN-L-ISOASPARTATE O-METHYLTRANSFERASE"/>
    <property type="match status" value="1"/>
</dbReference>
<comment type="function">
    <text evidence="9">Initiates the repair of damaged proteins by catalyzing methyl esterification of L-isoaspartyl and D-aspartyl residues produced by spontaneous isomerization and racemization of L-aspartyl and L-asparaginyl residues in aging peptides and proteins.</text>
</comment>
<evidence type="ECO:0000256" key="5">
    <source>
        <dbReference type="ARBA" id="ARBA00022603"/>
    </source>
</evidence>
<reference evidence="12 13" key="1">
    <citation type="journal article" date="2023" name="Commun. Biol.">
        <title>Reorganization of the ancestral sex-determining regions during the evolution of trioecy in Pleodorina starrii.</title>
        <authorList>
            <person name="Takahashi K."/>
            <person name="Suzuki S."/>
            <person name="Kawai-Toyooka H."/>
            <person name="Yamamoto K."/>
            <person name="Hamaji T."/>
            <person name="Ootsuki R."/>
            <person name="Yamaguchi H."/>
            <person name="Kawachi M."/>
            <person name="Higashiyama T."/>
            <person name="Nozaki H."/>
        </authorList>
    </citation>
    <scope>NUCLEOTIDE SEQUENCE [LARGE SCALE GENOMIC DNA]</scope>
    <source>
        <strain evidence="12 13">NIES-4479</strain>
    </source>
</reference>
<evidence type="ECO:0000256" key="9">
    <source>
        <dbReference type="ARBA" id="ARBA00054057"/>
    </source>
</evidence>
<dbReference type="GO" id="GO:0032259">
    <property type="term" value="P:methylation"/>
    <property type="evidence" value="ECO:0007669"/>
    <property type="project" value="UniProtKB-KW"/>
</dbReference>
<keyword evidence="6 10" id="KW-0808">Transferase</keyword>
<dbReference type="CDD" id="cd02440">
    <property type="entry name" value="AdoMet_MTases"/>
    <property type="match status" value="1"/>
</dbReference>
<comment type="subcellular location">
    <subcellularLocation>
        <location evidence="1">Cytoplasm</location>
        <location evidence="1">Cytosol</location>
    </subcellularLocation>
</comment>
<dbReference type="Gene3D" id="3.40.50.150">
    <property type="entry name" value="Vaccinia Virus protein VP39"/>
    <property type="match status" value="1"/>
</dbReference>
<sequence length="258" mass="27060">MSWTCHGSNNASMVAALKRAGIVRSSAVEEAMTAVDRGRFVPQGQAPYQDAPQPLGFGATISAPHMHAMCLELLAEHIRPGARVLDVGSGSGYLTLVFAHMAGREPGARVVGVEHIRELVDSSLEASRGVAWAADMLRDDCLRLLQGDGTAGYPEWAPFDVIHVGAAAACVPPALLAQLAPGGRLVVPVGPEGGPQHLTLVDKDEGGRVSARREMGVMYVPLTSEEAQRGKAALMAAWSRGAAPATDQDGSPRENATR</sequence>
<evidence type="ECO:0000256" key="11">
    <source>
        <dbReference type="SAM" id="MobiDB-lite"/>
    </source>
</evidence>
<dbReference type="Proteomes" id="UP001165080">
    <property type="component" value="Unassembled WGS sequence"/>
</dbReference>
<evidence type="ECO:0000256" key="1">
    <source>
        <dbReference type="ARBA" id="ARBA00004514"/>
    </source>
</evidence>
<dbReference type="SUPFAM" id="SSF53335">
    <property type="entry name" value="S-adenosyl-L-methionine-dependent methyltransferases"/>
    <property type="match status" value="1"/>
</dbReference>
<dbReference type="OrthoDB" id="73890at2759"/>
<comment type="catalytic activity">
    <reaction evidence="8">
        <text>[protein]-L-isoaspartate + S-adenosyl-L-methionine = [protein]-L-isoaspartate alpha-methyl ester + S-adenosyl-L-homocysteine</text>
        <dbReference type="Rhea" id="RHEA:12705"/>
        <dbReference type="Rhea" id="RHEA-COMP:12143"/>
        <dbReference type="Rhea" id="RHEA-COMP:12144"/>
        <dbReference type="ChEBI" id="CHEBI:57856"/>
        <dbReference type="ChEBI" id="CHEBI:59789"/>
        <dbReference type="ChEBI" id="CHEBI:90596"/>
        <dbReference type="ChEBI" id="CHEBI:90598"/>
        <dbReference type="EC" id="2.1.1.77"/>
    </reaction>
    <physiologicalReaction direction="left-to-right" evidence="8">
        <dbReference type="Rhea" id="RHEA:12706"/>
    </physiologicalReaction>
</comment>
<dbReference type="FunFam" id="3.40.50.150:FF:000235">
    <property type="entry name" value="Protein-L-isoaspartate O-methyltransferase"/>
    <property type="match status" value="1"/>
</dbReference>
<gene>
    <name evidence="12" type="primary">PLEST002771</name>
    <name evidence="12" type="ORF">PLESTB_001234900</name>
</gene>
<evidence type="ECO:0000256" key="10">
    <source>
        <dbReference type="RuleBase" id="RU003802"/>
    </source>
</evidence>
<keyword evidence="4" id="KW-0963">Cytoplasm</keyword>
<dbReference type="GO" id="GO:0006950">
    <property type="term" value="P:response to stress"/>
    <property type="evidence" value="ECO:0007669"/>
    <property type="project" value="UniProtKB-ARBA"/>
</dbReference>
<accession>A0A9W6F5R9</accession>
<dbReference type="NCBIfam" id="TIGR00080">
    <property type="entry name" value="pimt"/>
    <property type="match status" value="1"/>
</dbReference>
<dbReference type="InterPro" id="IPR029063">
    <property type="entry name" value="SAM-dependent_MTases_sf"/>
</dbReference>
<organism evidence="12 13">
    <name type="scientific">Pleodorina starrii</name>
    <dbReference type="NCBI Taxonomy" id="330485"/>
    <lineage>
        <taxon>Eukaryota</taxon>
        <taxon>Viridiplantae</taxon>
        <taxon>Chlorophyta</taxon>
        <taxon>core chlorophytes</taxon>
        <taxon>Chlorophyceae</taxon>
        <taxon>CS clade</taxon>
        <taxon>Chlamydomonadales</taxon>
        <taxon>Volvocaceae</taxon>
        <taxon>Pleodorina</taxon>
    </lineage>
</organism>
<keyword evidence="5 10" id="KW-0489">Methyltransferase</keyword>
<evidence type="ECO:0000313" key="13">
    <source>
        <dbReference type="Proteomes" id="UP001165080"/>
    </source>
</evidence>
<dbReference type="EMBL" id="BRXU01000019">
    <property type="protein sequence ID" value="GLC57507.1"/>
    <property type="molecule type" value="Genomic_DNA"/>
</dbReference>
<dbReference type="PROSITE" id="PS01279">
    <property type="entry name" value="PCMT"/>
    <property type="match status" value="1"/>
</dbReference>
<evidence type="ECO:0000256" key="6">
    <source>
        <dbReference type="ARBA" id="ARBA00022679"/>
    </source>
</evidence>
<evidence type="ECO:0000256" key="2">
    <source>
        <dbReference type="ARBA" id="ARBA00005369"/>
    </source>
</evidence>
<evidence type="ECO:0000256" key="7">
    <source>
        <dbReference type="ARBA" id="ARBA00022691"/>
    </source>
</evidence>
<keyword evidence="13" id="KW-1185">Reference proteome</keyword>
<evidence type="ECO:0000313" key="12">
    <source>
        <dbReference type="EMBL" id="GLC57507.1"/>
    </source>
</evidence>
<comment type="caution">
    <text evidence="12">The sequence shown here is derived from an EMBL/GenBank/DDBJ whole genome shotgun (WGS) entry which is preliminary data.</text>
</comment>
<comment type="similarity">
    <text evidence="2 10">Belongs to the methyltransferase superfamily. L-isoaspartyl/D-aspartyl protein methyltransferase family.</text>
</comment>
<feature type="region of interest" description="Disordered" evidence="11">
    <location>
        <begin position="238"/>
        <end position="258"/>
    </location>
</feature>
<dbReference type="GO" id="GO:0005829">
    <property type="term" value="C:cytosol"/>
    <property type="evidence" value="ECO:0007669"/>
    <property type="project" value="UniProtKB-SubCell"/>
</dbReference>
<dbReference type="PANTHER" id="PTHR11579:SF0">
    <property type="entry name" value="PROTEIN-L-ISOASPARTATE(D-ASPARTATE) O-METHYLTRANSFERASE"/>
    <property type="match status" value="1"/>
</dbReference>
<evidence type="ECO:0000256" key="3">
    <source>
        <dbReference type="ARBA" id="ARBA00011245"/>
    </source>
</evidence>
<proteinExistence type="inferred from homology"/>
<protein>
    <recommendedName>
        <fullName evidence="10">Protein-L-isoaspartate O-methyltransferase</fullName>
        <ecNumber evidence="10">2.1.1.77</ecNumber>
    </recommendedName>
</protein>
<comment type="subunit">
    <text evidence="3">Monomer.</text>
</comment>
<evidence type="ECO:0000256" key="4">
    <source>
        <dbReference type="ARBA" id="ARBA00022490"/>
    </source>
</evidence>
<dbReference type="InterPro" id="IPR000682">
    <property type="entry name" value="PCMT"/>
</dbReference>
<name>A0A9W6F5R9_9CHLO</name>
<keyword evidence="7 10" id="KW-0949">S-adenosyl-L-methionine</keyword>